<protein>
    <submittedName>
        <fullName evidence="4">Probable acetyltransferase</fullName>
    </submittedName>
</protein>
<dbReference type="EMBL" id="FWFD01000009">
    <property type="protein sequence ID" value="SLM85724.1"/>
    <property type="molecule type" value="Genomic_DNA"/>
</dbReference>
<dbReference type="AlphaFoldDB" id="A0A1X6WN22"/>
<dbReference type="InterPro" id="IPR016181">
    <property type="entry name" value="Acyl_CoA_acyltransferase"/>
</dbReference>
<dbReference type="Pfam" id="PF13508">
    <property type="entry name" value="Acetyltransf_7"/>
    <property type="match status" value="1"/>
</dbReference>
<reference evidence="5" key="1">
    <citation type="submission" date="2017-02" db="EMBL/GenBank/DDBJ databases">
        <authorList>
            <person name="Dridi B."/>
        </authorList>
    </citation>
    <scope>NUCLEOTIDE SEQUENCE [LARGE SCALE GENOMIC DNA]</scope>
    <source>
        <strain evidence="5">bH819</strain>
    </source>
</reference>
<feature type="domain" description="N-acetyltransferase" evidence="3">
    <location>
        <begin position="3"/>
        <end position="143"/>
    </location>
</feature>
<name>A0A1X6WN22_9ENTE</name>
<evidence type="ECO:0000256" key="1">
    <source>
        <dbReference type="ARBA" id="ARBA00022679"/>
    </source>
</evidence>
<dbReference type="CDD" id="cd04301">
    <property type="entry name" value="NAT_SF"/>
    <property type="match status" value="1"/>
</dbReference>
<dbReference type="Proteomes" id="UP000195918">
    <property type="component" value="Unassembled WGS sequence"/>
</dbReference>
<dbReference type="GO" id="GO:0016747">
    <property type="term" value="F:acyltransferase activity, transferring groups other than amino-acyl groups"/>
    <property type="evidence" value="ECO:0007669"/>
    <property type="project" value="InterPro"/>
</dbReference>
<evidence type="ECO:0000313" key="4">
    <source>
        <dbReference type="EMBL" id="SLM85724.1"/>
    </source>
</evidence>
<dbReference type="Gene3D" id="3.40.630.30">
    <property type="match status" value="1"/>
</dbReference>
<organism evidence="4 5">
    <name type="scientific">Vagococcus fluvialis bH819</name>
    <dbReference type="NCBI Taxonomy" id="1255619"/>
    <lineage>
        <taxon>Bacteria</taxon>
        <taxon>Bacillati</taxon>
        <taxon>Bacillota</taxon>
        <taxon>Bacilli</taxon>
        <taxon>Lactobacillales</taxon>
        <taxon>Enterococcaceae</taxon>
        <taxon>Vagococcus</taxon>
    </lineage>
</organism>
<dbReference type="RefSeq" id="WP_086951364.1">
    <property type="nucleotide sequence ID" value="NZ_FWFD01000009.1"/>
</dbReference>
<accession>A0A1X6WN22</accession>
<evidence type="ECO:0000259" key="3">
    <source>
        <dbReference type="PROSITE" id="PS51186"/>
    </source>
</evidence>
<proteinExistence type="predicted"/>
<dbReference type="SUPFAM" id="SSF55729">
    <property type="entry name" value="Acyl-CoA N-acyltransferases (Nat)"/>
    <property type="match status" value="1"/>
</dbReference>
<evidence type="ECO:0000313" key="5">
    <source>
        <dbReference type="Proteomes" id="UP000195918"/>
    </source>
</evidence>
<dbReference type="InterPro" id="IPR000182">
    <property type="entry name" value="GNAT_dom"/>
</dbReference>
<dbReference type="OrthoDB" id="9789605at2"/>
<dbReference type="PANTHER" id="PTHR43800">
    <property type="entry name" value="PEPTIDYL-LYSINE N-ACETYLTRANSFERASE YJAB"/>
    <property type="match status" value="1"/>
</dbReference>
<dbReference type="PANTHER" id="PTHR43800:SF1">
    <property type="entry name" value="PEPTIDYL-LYSINE N-ACETYLTRANSFERASE YJAB"/>
    <property type="match status" value="1"/>
</dbReference>
<dbReference type="PROSITE" id="PS51186">
    <property type="entry name" value="GNAT"/>
    <property type="match status" value="1"/>
</dbReference>
<keyword evidence="5" id="KW-1185">Reference proteome</keyword>
<keyword evidence="2" id="KW-0012">Acyltransferase</keyword>
<gene>
    <name evidence="4" type="ORF">FM121_06465</name>
</gene>
<sequence>MIKQLVDPTDIRWPQVFDIWLSANIDAHKFIDASYWKEAFPFVKEMLPQAIVYVYEENQEILGFVGLEENNIAGIFVKNNAQGKGIGKQMLKKIKGKYDKLSLSVYVENRRALNFYIKEGFEVVSELIDETGHLEKTMDWKKDSF</sequence>
<evidence type="ECO:0000256" key="2">
    <source>
        <dbReference type="ARBA" id="ARBA00023315"/>
    </source>
</evidence>
<keyword evidence="1 4" id="KW-0808">Transferase</keyword>